<dbReference type="RefSeq" id="WP_179408877.1">
    <property type="nucleotide sequence ID" value="NZ_BMGF01000015.1"/>
</dbReference>
<gene>
    <name evidence="2" type="ORF">FHS75_003471</name>
</gene>
<organism evidence="2 3">
    <name type="scientific">Novosphingobium marinum</name>
    <dbReference type="NCBI Taxonomy" id="1514948"/>
    <lineage>
        <taxon>Bacteria</taxon>
        <taxon>Pseudomonadati</taxon>
        <taxon>Pseudomonadota</taxon>
        <taxon>Alphaproteobacteria</taxon>
        <taxon>Sphingomonadales</taxon>
        <taxon>Sphingomonadaceae</taxon>
        <taxon>Novosphingobium</taxon>
    </lineage>
</organism>
<protein>
    <submittedName>
        <fullName evidence="2">Uncharacterized protein</fullName>
    </submittedName>
</protein>
<feature type="signal peptide" evidence="1">
    <location>
        <begin position="1"/>
        <end position="23"/>
    </location>
</feature>
<evidence type="ECO:0000313" key="3">
    <source>
        <dbReference type="Proteomes" id="UP000522081"/>
    </source>
</evidence>
<comment type="caution">
    <text evidence="2">The sequence shown here is derived from an EMBL/GenBank/DDBJ whole genome shotgun (WGS) entry which is preliminary data.</text>
</comment>
<name>A0A7Y9Y197_9SPHN</name>
<feature type="chain" id="PRO_5030614811" evidence="1">
    <location>
        <begin position="24"/>
        <end position="127"/>
    </location>
</feature>
<sequence>MKNVIPAVLLSVSATLLPAQALAHGSEEPEHGGAVQMSGEIKVEFVPSKKGMTVYISEEDEPLAASGFNARLVVTTPAGQKLTSTLSPQSGNRFVAPGVTAISGSKVVVALEDKGSGAKSFATFRMK</sequence>
<dbReference type="EMBL" id="JACBZF010000013">
    <property type="protein sequence ID" value="NYH97110.1"/>
    <property type="molecule type" value="Genomic_DNA"/>
</dbReference>
<accession>A0A7Y9Y197</accession>
<keyword evidence="1" id="KW-0732">Signal</keyword>
<evidence type="ECO:0000256" key="1">
    <source>
        <dbReference type="SAM" id="SignalP"/>
    </source>
</evidence>
<dbReference type="Proteomes" id="UP000522081">
    <property type="component" value="Unassembled WGS sequence"/>
</dbReference>
<dbReference type="AlphaFoldDB" id="A0A7Y9Y197"/>
<evidence type="ECO:0000313" key="2">
    <source>
        <dbReference type="EMBL" id="NYH97110.1"/>
    </source>
</evidence>
<proteinExistence type="predicted"/>
<keyword evidence="3" id="KW-1185">Reference proteome</keyword>
<reference evidence="2 3" key="1">
    <citation type="submission" date="2020-07" db="EMBL/GenBank/DDBJ databases">
        <title>Genomic Encyclopedia of Type Strains, Phase IV (KMG-IV): sequencing the most valuable type-strain genomes for metagenomic binning, comparative biology and taxonomic classification.</title>
        <authorList>
            <person name="Goeker M."/>
        </authorList>
    </citation>
    <scope>NUCLEOTIDE SEQUENCE [LARGE SCALE GENOMIC DNA]</scope>
    <source>
        <strain evidence="2 3">DSM 29043</strain>
    </source>
</reference>